<dbReference type="GO" id="GO:0006355">
    <property type="term" value="P:regulation of DNA-templated transcription"/>
    <property type="evidence" value="ECO:0007669"/>
    <property type="project" value="InterPro"/>
</dbReference>
<dbReference type="InterPro" id="IPR022789">
    <property type="entry name" value="ParD"/>
</dbReference>
<dbReference type="SUPFAM" id="SSF47598">
    <property type="entry name" value="Ribbon-helix-helix"/>
    <property type="match status" value="1"/>
</dbReference>
<evidence type="ECO:0000313" key="3">
    <source>
        <dbReference type="Proteomes" id="UP000030960"/>
    </source>
</evidence>
<dbReference type="RefSeq" id="WP_043146547.1">
    <property type="nucleotide sequence ID" value="NZ_JSUQ01000030.1"/>
</dbReference>
<sequence>MPRLSIDITEQQHQQLKISAALTGQSIKDYVLSRAFRAPQESDTLSEEQALLALHEFLEQRLQQVRSGETVSASAADIKARARELRDGGV</sequence>
<dbReference type="AlphaFoldDB" id="A0A0B3RQN9"/>
<dbReference type="Proteomes" id="UP000030960">
    <property type="component" value="Unassembled WGS sequence"/>
</dbReference>
<comment type="caution">
    <text evidence="2">The sequence shown here is derived from an EMBL/GenBank/DDBJ whole genome shotgun (WGS) entry which is preliminary data.</text>
</comment>
<protein>
    <submittedName>
        <fullName evidence="2">Plasmid stabilization protein</fullName>
    </submittedName>
</protein>
<keyword evidence="1" id="KW-1277">Toxin-antitoxin system</keyword>
<evidence type="ECO:0000256" key="1">
    <source>
        <dbReference type="ARBA" id="ARBA00022649"/>
    </source>
</evidence>
<dbReference type="InterPro" id="IPR038296">
    <property type="entry name" value="ParD_sf"/>
</dbReference>
<dbReference type="InterPro" id="IPR010985">
    <property type="entry name" value="Ribbon_hlx_hlx"/>
</dbReference>
<accession>A0A0B3RQN9</accession>
<gene>
    <name evidence="2" type="ORF">OA50_05312</name>
</gene>
<keyword evidence="3" id="KW-1185">Reference proteome</keyword>
<dbReference type="EMBL" id="JSUQ01000030">
    <property type="protein sequence ID" value="KHQ50192.1"/>
    <property type="molecule type" value="Genomic_DNA"/>
</dbReference>
<evidence type="ECO:0000313" key="2">
    <source>
        <dbReference type="EMBL" id="KHQ50192.1"/>
    </source>
</evidence>
<reference evidence="2 3" key="1">
    <citation type="submission" date="2014-10" db="EMBL/GenBank/DDBJ databases">
        <title>Genome sequence of Ponticoccus sp. strain UMTAT08 isolated from clonal culture of toxic dinoflagellate Alexandrium tamiyavanichii.</title>
        <authorList>
            <person name="Gan H.Y."/>
            <person name="Muhd D.-D."/>
            <person name="Mohd Noor M.E."/>
            <person name="Yeong Y.S."/>
            <person name="Usup G."/>
        </authorList>
    </citation>
    <scope>NUCLEOTIDE SEQUENCE [LARGE SCALE GENOMIC DNA]</scope>
    <source>
        <strain evidence="2 3">UMTAT08</strain>
    </source>
</reference>
<dbReference type="Pfam" id="PF09386">
    <property type="entry name" value="ParD"/>
    <property type="match status" value="1"/>
</dbReference>
<dbReference type="Gene3D" id="6.10.180.10">
    <property type="entry name" value="Antitoxin ParD"/>
    <property type="match status" value="1"/>
</dbReference>
<proteinExistence type="predicted"/>
<name>A0A0B3RQN9_9RHOB</name>
<dbReference type="OrthoDB" id="8549996at2"/>
<organism evidence="2 3">
    <name type="scientific">Mameliella alba</name>
    <dbReference type="NCBI Taxonomy" id="561184"/>
    <lineage>
        <taxon>Bacteria</taxon>
        <taxon>Pseudomonadati</taxon>
        <taxon>Pseudomonadota</taxon>
        <taxon>Alphaproteobacteria</taxon>
        <taxon>Rhodobacterales</taxon>
        <taxon>Roseobacteraceae</taxon>
        <taxon>Mameliella</taxon>
    </lineage>
</organism>